<evidence type="ECO:0000256" key="4">
    <source>
        <dbReference type="ARBA" id="ARBA00022519"/>
    </source>
</evidence>
<evidence type="ECO:0000256" key="5">
    <source>
        <dbReference type="ARBA" id="ARBA00022692"/>
    </source>
</evidence>
<dbReference type="PANTHER" id="PTHR35011:SF10">
    <property type="entry name" value="TRAP TRANSPORTER SMALL PERMEASE PROTEIN"/>
    <property type="match status" value="1"/>
</dbReference>
<dbReference type="HOGENOM" id="CLU_1536901_0_0_0"/>
<evidence type="ECO:0000256" key="3">
    <source>
        <dbReference type="ARBA" id="ARBA00022475"/>
    </source>
</evidence>
<keyword evidence="6 9" id="KW-1133">Transmembrane helix</keyword>
<organism evidence="11 12">
    <name type="scientific">Aminobacterium colombiense (strain DSM 12261 / ALA-1)</name>
    <dbReference type="NCBI Taxonomy" id="572547"/>
    <lineage>
        <taxon>Bacteria</taxon>
        <taxon>Thermotogati</taxon>
        <taxon>Synergistota</taxon>
        <taxon>Synergistia</taxon>
        <taxon>Synergistales</taxon>
        <taxon>Aminobacteriaceae</taxon>
        <taxon>Aminobacterium</taxon>
    </lineage>
</organism>
<keyword evidence="3" id="KW-1003">Cell membrane</keyword>
<sequence length="174" mass="20278">MKKFFSHVEKIEFILGSIGLLTAIVLTFCQVVNRYWLHFEIMWIADFALYIFIFTIYIAIPYGAALKTHIAVDILPDHFCGDDRAKRAIFDIVKSSVTILMVLSISSPVMRVAKRAYRYPEYATLVRWFNMSWLIYAMAVMIVLVILHYGWHVACDVYELKQLRWISVNEGEAK</sequence>
<dbReference type="GO" id="GO:0005886">
    <property type="term" value="C:plasma membrane"/>
    <property type="evidence" value="ECO:0007669"/>
    <property type="project" value="UniProtKB-SubCell"/>
</dbReference>
<accession>D5ECR5</accession>
<evidence type="ECO:0000256" key="6">
    <source>
        <dbReference type="ARBA" id="ARBA00022989"/>
    </source>
</evidence>
<dbReference type="RefSeq" id="WP_013047613.1">
    <property type="nucleotide sequence ID" value="NC_014011.1"/>
</dbReference>
<keyword evidence="4" id="KW-0997">Cell inner membrane</keyword>
<feature type="transmembrane region" description="Helical" evidence="9">
    <location>
        <begin position="92"/>
        <end position="113"/>
    </location>
</feature>
<dbReference type="GO" id="GO:0015740">
    <property type="term" value="P:C4-dicarboxylate transport"/>
    <property type="evidence" value="ECO:0007669"/>
    <property type="project" value="TreeGrafter"/>
</dbReference>
<dbReference type="InterPro" id="IPR055348">
    <property type="entry name" value="DctQ"/>
</dbReference>
<dbReference type="PANTHER" id="PTHR35011">
    <property type="entry name" value="2,3-DIKETO-L-GULONATE TRAP TRANSPORTER SMALL PERMEASE PROTEIN YIAM"/>
    <property type="match status" value="1"/>
</dbReference>
<name>D5ECR5_AMICL</name>
<dbReference type="Proteomes" id="UP000002366">
    <property type="component" value="Chromosome"/>
</dbReference>
<dbReference type="InterPro" id="IPR007387">
    <property type="entry name" value="TRAP_DctQ"/>
</dbReference>
<evidence type="ECO:0000256" key="7">
    <source>
        <dbReference type="ARBA" id="ARBA00023136"/>
    </source>
</evidence>
<evidence type="ECO:0000256" key="9">
    <source>
        <dbReference type="SAM" id="Phobius"/>
    </source>
</evidence>
<gene>
    <name evidence="11" type="ordered locus">Amico_0200</name>
</gene>
<keyword evidence="12" id="KW-1185">Reference proteome</keyword>
<evidence type="ECO:0000256" key="1">
    <source>
        <dbReference type="ARBA" id="ARBA00004429"/>
    </source>
</evidence>
<proteinExistence type="inferred from homology"/>
<comment type="similarity">
    <text evidence="8">Belongs to the TRAP transporter small permease family.</text>
</comment>
<evidence type="ECO:0000313" key="12">
    <source>
        <dbReference type="Proteomes" id="UP000002366"/>
    </source>
</evidence>
<dbReference type="KEGG" id="aco:Amico_0200"/>
<evidence type="ECO:0000313" key="11">
    <source>
        <dbReference type="EMBL" id="ADE56347.1"/>
    </source>
</evidence>
<keyword evidence="5 9" id="KW-0812">Transmembrane</keyword>
<feature type="domain" description="Tripartite ATP-independent periplasmic transporters DctQ component" evidence="10">
    <location>
        <begin position="24"/>
        <end position="153"/>
    </location>
</feature>
<evidence type="ECO:0000256" key="2">
    <source>
        <dbReference type="ARBA" id="ARBA00022448"/>
    </source>
</evidence>
<dbReference type="Pfam" id="PF04290">
    <property type="entry name" value="DctQ"/>
    <property type="match status" value="1"/>
</dbReference>
<dbReference type="eggNOG" id="COG3090">
    <property type="taxonomic scope" value="Bacteria"/>
</dbReference>
<protein>
    <recommendedName>
        <fullName evidence="10">Tripartite ATP-independent periplasmic transporters DctQ component domain-containing protein</fullName>
    </recommendedName>
</protein>
<dbReference type="GO" id="GO:0022857">
    <property type="term" value="F:transmembrane transporter activity"/>
    <property type="evidence" value="ECO:0007669"/>
    <property type="project" value="TreeGrafter"/>
</dbReference>
<feature type="transmembrane region" description="Helical" evidence="9">
    <location>
        <begin position="133"/>
        <end position="154"/>
    </location>
</feature>
<comment type="subcellular location">
    <subcellularLocation>
        <location evidence="1">Cell inner membrane</location>
        <topology evidence="1">Multi-pass membrane protein</topology>
    </subcellularLocation>
</comment>
<evidence type="ECO:0000259" key="10">
    <source>
        <dbReference type="Pfam" id="PF04290"/>
    </source>
</evidence>
<reference evidence="11 12" key="1">
    <citation type="journal article" date="2010" name="Stand. Genomic Sci.">
        <title>Complete genome sequence of Aminobacterium colombiense type strain (ALA-1).</title>
        <authorList>
            <person name="Chertkov O."/>
            <person name="Sikorski J."/>
            <person name="Brambilla E."/>
            <person name="Lapidus A."/>
            <person name="Copeland A."/>
            <person name="Glavina Del Rio T."/>
            <person name="Nolan M."/>
            <person name="Lucas S."/>
            <person name="Tice H."/>
            <person name="Cheng J.F."/>
            <person name="Han C."/>
            <person name="Detter J.C."/>
            <person name="Bruce D."/>
            <person name="Tapia R."/>
            <person name="Goodwin L."/>
            <person name="Pitluck S."/>
            <person name="Liolios K."/>
            <person name="Ivanova N."/>
            <person name="Mavromatis K."/>
            <person name="Ovchinnikova G."/>
            <person name="Pati A."/>
            <person name="Chen A."/>
            <person name="Palaniappan K."/>
            <person name="Land M."/>
            <person name="Hauser L."/>
            <person name="Chang Y.J."/>
            <person name="Jeffries C.D."/>
            <person name="Spring S."/>
            <person name="Rohde M."/>
            <person name="Goker M."/>
            <person name="Bristow J."/>
            <person name="Eisen J.A."/>
            <person name="Markowitz V."/>
            <person name="Hugenholtz P."/>
            <person name="Kyrpides N.C."/>
            <person name="Klenk H.P."/>
        </authorList>
    </citation>
    <scope>NUCLEOTIDE SEQUENCE [LARGE SCALE GENOMIC DNA]</scope>
    <source>
        <strain evidence="12">DSM 12261 / ALA-1</strain>
    </source>
</reference>
<dbReference type="EMBL" id="CP001997">
    <property type="protein sequence ID" value="ADE56347.1"/>
    <property type="molecule type" value="Genomic_DNA"/>
</dbReference>
<dbReference type="OrthoDB" id="4006at2"/>
<keyword evidence="7 9" id="KW-0472">Membrane</keyword>
<dbReference type="STRING" id="572547.Amico_0200"/>
<dbReference type="AlphaFoldDB" id="D5ECR5"/>
<keyword evidence="2" id="KW-0813">Transport</keyword>
<feature type="transmembrane region" description="Helical" evidence="9">
    <location>
        <begin position="12"/>
        <end position="35"/>
    </location>
</feature>
<evidence type="ECO:0000256" key="8">
    <source>
        <dbReference type="ARBA" id="ARBA00038436"/>
    </source>
</evidence>